<sequence length="226" mass="24942">MSEEISSVLKCIQETLIKLDIRISVLETAKESGSRPVQPNATEEQGGFTTDSTWPRFRSTDDTIADEPGETINVKKSDLDSIFVTLAAEVNFLHSEFAALVAKSTFTRTPLEYFGHSKITRVLSAKPHYRMLELLLSWSQRSQGFPRVTANPEDPVQGDAIVAVVIILSGPTPFVATDTTTTPTEAITVGAFFLHIAVTTRPNALGIPWRVPWVQVYHNIYHTGEA</sequence>
<dbReference type="AlphaFoldDB" id="A0AAV4EYA8"/>
<keyword evidence="3" id="KW-1185">Reference proteome</keyword>
<evidence type="ECO:0000313" key="2">
    <source>
        <dbReference type="EMBL" id="GFR65530.1"/>
    </source>
</evidence>
<comment type="caution">
    <text evidence="2">The sequence shown here is derived from an EMBL/GenBank/DDBJ whole genome shotgun (WGS) entry which is preliminary data.</text>
</comment>
<reference evidence="2 3" key="1">
    <citation type="journal article" date="2021" name="Elife">
        <title>Chloroplast acquisition without the gene transfer in kleptoplastic sea slugs, Plakobranchus ocellatus.</title>
        <authorList>
            <person name="Maeda T."/>
            <person name="Takahashi S."/>
            <person name="Yoshida T."/>
            <person name="Shimamura S."/>
            <person name="Takaki Y."/>
            <person name="Nagai Y."/>
            <person name="Toyoda A."/>
            <person name="Suzuki Y."/>
            <person name="Arimoto A."/>
            <person name="Ishii H."/>
            <person name="Satoh N."/>
            <person name="Nishiyama T."/>
            <person name="Hasebe M."/>
            <person name="Maruyama T."/>
            <person name="Minagawa J."/>
            <person name="Obokata J."/>
            <person name="Shigenobu S."/>
        </authorList>
    </citation>
    <scope>NUCLEOTIDE SEQUENCE [LARGE SCALE GENOMIC DNA]</scope>
</reference>
<dbReference type="EMBL" id="BMAT01003958">
    <property type="protein sequence ID" value="GFR65530.1"/>
    <property type="molecule type" value="Genomic_DNA"/>
</dbReference>
<evidence type="ECO:0000313" key="3">
    <source>
        <dbReference type="Proteomes" id="UP000762676"/>
    </source>
</evidence>
<protein>
    <submittedName>
        <fullName evidence="2">Uncharacterized protein</fullName>
    </submittedName>
</protein>
<evidence type="ECO:0000256" key="1">
    <source>
        <dbReference type="SAM" id="MobiDB-lite"/>
    </source>
</evidence>
<accession>A0AAV4EYA8</accession>
<proteinExistence type="predicted"/>
<dbReference type="Proteomes" id="UP000762676">
    <property type="component" value="Unassembled WGS sequence"/>
</dbReference>
<name>A0AAV4EYA8_9GAST</name>
<gene>
    <name evidence="2" type="ORF">ElyMa_001949600</name>
</gene>
<feature type="region of interest" description="Disordered" evidence="1">
    <location>
        <begin position="32"/>
        <end position="52"/>
    </location>
</feature>
<organism evidence="2 3">
    <name type="scientific">Elysia marginata</name>
    <dbReference type="NCBI Taxonomy" id="1093978"/>
    <lineage>
        <taxon>Eukaryota</taxon>
        <taxon>Metazoa</taxon>
        <taxon>Spiralia</taxon>
        <taxon>Lophotrochozoa</taxon>
        <taxon>Mollusca</taxon>
        <taxon>Gastropoda</taxon>
        <taxon>Heterobranchia</taxon>
        <taxon>Euthyneura</taxon>
        <taxon>Panpulmonata</taxon>
        <taxon>Sacoglossa</taxon>
        <taxon>Placobranchoidea</taxon>
        <taxon>Plakobranchidae</taxon>
        <taxon>Elysia</taxon>
    </lineage>
</organism>
<feature type="compositionally biased region" description="Polar residues" evidence="1">
    <location>
        <begin position="35"/>
        <end position="52"/>
    </location>
</feature>